<dbReference type="PANTHER" id="PTHR33653">
    <property type="entry name" value="RIBONUCLEASE VAPC2"/>
    <property type="match status" value="1"/>
</dbReference>
<dbReference type="SUPFAM" id="SSF88723">
    <property type="entry name" value="PIN domain-like"/>
    <property type="match status" value="1"/>
</dbReference>
<evidence type="ECO:0000256" key="4">
    <source>
        <dbReference type="ARBA" id="ARBA00022801"/>
    </source>
</evidence>
<reference evidence="8" key="2">
    <citation type="journal article" date="2014" name="ISME J.">
        <title>Microbial stratification in low pH oxic and suboxic macroscopic growths along an acid mine drainage.</title>
        <authorList>
            <person name="Mendez-Garcia C."/>
            <person name="Mesa V."/>
            <person name="Sprenger R.R."/>
            <person name="Richter M."/>
            <person name="Diez M.S."/>
            <person name="Solano J."/>
            <person name="Bargiela R."/>
            <person name="Golyshina O.V."/>
            <person name="Manteca A."/>
            <person name="Ramos J.L."/>
            <person name="Gallego J.R."/>
            <person name="Llorente I."/>
            <person name="Martins Dos Santos V.A."/>
            <person name="Jensen O.N."/>
            <person name="Pelaez A.I."/>
            <person name="Sanchez J."/>
            <person name="Ferrer M."/>
        </authorList>
    </citation>
    <scope>NUCLEOTIDE SEQUENCE</scope>
</reference>
<dbReference type="AlphaFoldDB" id="T0XT29"/>
<keyword evidence="3" id="KW-0479">Metal-binding</keyword>
<dbReference type="InterPro" id="IPR002716">
    <property type="entry name" value="PIN_dom"/>
</dbReference>
<evidence type="ECO:0000256" key="1">
    <source>
        <dbReference type="ARBA" id="ARBA00001946"/>
    </source>
</evidence>
<dbReference type="EMBL" id="AUZZ01011516">
    <property type="protein sequence ID" value="EQD25981.1"/>
    <property type="molecule type" value="Genomic_DNA"/>
</dbReference>
<dbReference type="GO" id="GO:0046872">
    <property type="term" value="F:metal ion binding"/>
    <property type="evidence" value="ECO:0007669"/>
    <property type="project" value="UniProtKB-KW"/>
</dbReference>
<feature type="domain" description="PIN" evidence="7">
    <location>
        <begin position="40"/>
        <end position="127"/>
    </location>
</feature>
<comment type="cofactor">
    <cofactor evidence="1">
        <name>Mg(2+)</name>
        <dbReference type="ChEBI" id="CHEBI:18420"/>
    </cofactor>
</comment>
<evidence type="ECO:0000256" key="2">
    <source>
        <dbReference type="ARBA" id="ARBA00022722"/>
    </source>
</evidence>
<dbReference type="PANTHER" id="PTHR33653:SF1">
    <property type="entry name" value="RIBONUCLEASE VAPC2"/>
    <property type="match status" value="1"/>
</dbReference>
<comment type="similarity">
    <text evidence="6">Belongs to the PINc/VapC protein family.</text>
</comment>
<name>T0XT29_9ZZZZ</name>
<dbReference type="InterPro" id="IPR050556">
    <property type="entry name" value="Type_II_TA_system_RNase"/>
</dbReference>
<proteinExistence type="inferred from homology"/>
<evidence type="ECO:0000256" key="5">
    <source>
        <dbReference type="ARBA" id="ARBA00022842"/>
    </source>
</evidence>
<keyword evidence="2" id="KW-0540">Nuclease</keyword>
<reference evidence="8" key="1">
    <citation type="submission" date="2013-08" db="EMBL/GenBank/DDBJ databases">
        <authorList>
            <person name="Mendez C."/>
            <person name="Richter M."/>
            <person name="Ferrer M."/>
            <person name="Sanchez J."/>
        </authorList>
    </citation>
    <scope>NUCLEOTIDE SEQUENCE</scope>
</reference>
<evidence type="ECO:0000256" key="6">
    <source>
        <dbReference type="ARBA" id="ARBA00038093"/>
    </source>
</evidence>
<protein>
    <submittedName>
        <fullName evidence="8">PilT protein</fullName>
    </submittedName>
</protein>
<keyword evidence="4" id="KW-0378">Hydrolase</keyword>
<evidence type="ECO:0000259" key="7">
    <source>
        <dbReference type="Pfam" id="PF01850"/>
    </source>
</evidence>
<accession>T0XT29</accession>
<comment type="caution">
    <text evidence="8">The sequence shown here is derived from an EMBL/GenBank/DDBJ whole genome shotgun (WGS) entry which is preliminary data.</text>
</comment>
<organism evidence="8">
    <name type="scientific">mine drainage metagenome</name>
    <dbReference type="NCBI Taxonomy" id="410659"/>
    <lineage>
        <taxon>unclassified sequences</taxon>
        <taxon>metagenomes</taxon>
        <taxon>ecological metagenomes</taxon>
    </lineage>
</organism>
<dbReference type="GO" id="GO:0004518">
    <property type="term" value="F:nuclease activity"/>
    <property type="evidence" value="ECO:0007669"/>
    <property type="project" value="UniProtKB-KW"/>
</dbReference>
<dbReference type="Pfam" id="PF01850">
    <property type="entry name" value="PIN"/>
    <property type="match status" value="1"/>
</dbReference>
<dbReference type="InterPro" id="IPR029060">
    <property type="entry name" value="PIN-like_dom_sf"/>
</dbReference>
<evidence type="ECO:0000313" key="8">
    <source>
        <dbReference type="EMBL" id="EQD25981.1"/>
    </source>
</evidence>
<evidence type="ECO:0000256" key="3">
    <source>
        <dbReference type="ARBA" id="ARBA00022723"/>
    </source>
</evidence>
<keyword evidence="5" id="KW-0460">Magnesium</keyword>
<sequence length="136" mass="14729">MEPVSLEGLPENPLLLIDSAPIIYVLAPVFRPVVEVHAKGLARFALTTVTLAEVLTGPLGQRNEVLAERYRSTLRSWFVVDLDPEIAESAARLRATCKLELADAVQAASALTIGADALITHDRDFSGLRDLRVLGV</sequence>
<dbReference type="GO" id="GO:0016787">
    <property type="term" value="F:hydrolase activity"/>
    <property type="evidence" value="ECO:0007669"/>
    <property type="project" value="UniProtKB-KW"/>
</dbReference>
<dbReference type="Gene3D" id="3.40.50.1010">
    <property type="entry name" value="5'-nuclease"/>
    <property type="match status" value="1"/>
</dbReference>
<gene>
    <name evidence="8" type="ORF">B2A_15845</name>
</gene>